<feature type="compositionally biased region" description="Polar residues" evidence="1">
    <location>
        <begin position="1"/>
        <end position="16"/>
    </location>
</feature>
<dbReference type="AlphaFoldDB" id="A0A9W6ELX0"/>
<proteinExistence type="predicted"/>
<protein>
    <submittedName>
        <fullName evidence="2">Uncharacterized protein</fullName>
    </submittedName>
</protein>
<feature type="region of interest" description="Disordered" evidence="1">
    <location>
        <begin position="1"/>
        <end position="68"/>
    </location>
</feature>
<gene>
    <name evidence="2" type="ORF">AtubIFM56815_008873</name>
</gene>
<feature type="compositionally biased region" description="Basic and acidic residues" evidence="1">
    <location>
        <begin position="114"/>
        <end position="123"/>
    </location>
</feature>
<accession>A0A9W6ELX0</accession>
<evidence type="ECO:0000256" key="1">
    <source>
        <dbReference type="SAM" id="MobiDB-lite"/>
    </source>
</evidence>
<feature type="region of interest" description="Disordered" evidence="1">
    <location>
        <begin position="99"/>
        <end position="123"/>
    </location>
</feature>
<reference evidence="2" key="1">
    <citation type="submission" date="2022-07" db="EMBL/GenBank/DDBJ databases">
        <title>Taxonomy of Aspergillus series Nigri: significant species reduction supported by multi-species coalescent approaches.</title>
        <authorList>
            <person name="Bian C."/>
            <person name="Kusuya Y."/>
            <person name="Sklenar F."/>
            <person name="D'hooge E."/>
            <person name="Yaguchi T."/>
            <person name="Takahashi H."/>
            <person name="Hubka V."/>
        </authorList>
    </citation>
    <scope>NUCLEOTIDE SEQUENCE</scope>
    <source>
        <strain evidence="2">IFM 56815</strain>
    </source>
</reference>
<organism evidence="2 3">
    <name type="scientific">Aspergillus tubingensis</name>
    <dbReference type="NCBI Taxonomy" id="5068"/>
    <lineage>
        <taxon>Eukaryota</taxon>
        <taxon>Fungi</taxon>
        <taxon>Dikarya</taxon>
        <taxon>Ascomycota</taxon>
        <taxon>Pezizomycotina</taxon>
        <taxon>Eurotiomycetes</taxon>
        <taxon>Eurotiomycetidae</taxon>
        <taxon>Eurotiales</taxon>
        <taxon>Aspergillaceae</taxon>
        <taxon>Aspergillus</taxon>
        <taxon>Aspergillus subgen. Circumdati</taxon>
    </lineage>
</organism>
<name>A0A9W6ELX0_ASPTU</name>
<comment type="caution">
    <text evidence="2">The sequence shown here is derived from an EMBL/GenBank/DDBJ whole genome shotgun (WGS) entry which is preliminary data.</text>
</comment>
<evidence type="ECO:0000313" key="3">
    <source>
        <dbReference type="Proteomes" id="UP001144157"/>
    </source>
</evidence>
<dbReference type="EMBL" id="BRPE01000005">
    <property type="protein sequence ID" value="GLA84658.1"/>
    <property type="molecule type" value="Genomic_DNA"/>
</dbReference>
<evidence type="ECO:0000313" key="2">
    <source>
        <dbReference type="EMBL" id="GLA84658.1"/>
    </source>
</evidence>
<dbReference type="Proteomes" id="UP001144157">
    <property type="component" value="Unassembled WGS sequence"/>
</dbReference>
<sequence length="123" mass="13284">MPEKTGSTRPKVSEQSGLEARSGTWNRGPGILSSPGANQCDRGEDDHGRTGAGSRGPSGASSGTWTRKIRELGETRVELEESFRQAMNLQEIQNQKWGGVKGRGGVKVGNVTERSTERKSRQS</sequence>